<dbReference type="SUPFAM" id="SSF46785">
    <property type="entry name" value="Winged helix' DNA-binding domain"/>
    <property type="match status" value="1"/>
</dbReference>
<dbReference type="EMBL" id="FOFO01000008">
    <property type="protein sequence ID" value="SEP86608.1"/>
    <property type="molecule type" value="Genomic_DNA"/>
</dbReference>
<dbReference type="FunFam" id="1.10.10.10:FF:000001">
    <property type="entry name" value="LysR family transcriptional regulator"/>
    <property type="match status" value="1"/>
</dbReference>
<evidence type="ECO:0000256" key="1">
    <source>
        <dbReference type="ARBA" id="ARBA00009437"/>
    </source>
</evidence>
<dbReference type="InterPro" id="IPR000847">
    <property type="entry name" value="LysR_HTH_N"/>
</dbReference>
<name>A0A1H9BEB5_9GAMM</name>
<dbReference type="OrthoDB" id="5964649at2"/>
<dbReference type="PRINTS" id="PR00039">
    <property type="entry name" value="HTHLYSR"/>
</dbReference>
<dbReference type="InterPro" id="IPR050950">
    <property type="entry name" value="HTH-type_LysR_regulators"/>
</dbReference>
<dbReference type="STRING" id="867345.SAMN05421693_10880"/>
<organism evidence="6 7">
    <name type="scientific">Ectothiorhodospira magna</name>
    <dbReference type="NCBI Taxonomy" id="867345"/>
    <lineage>
        <taxon>Bacteria</taxon>
        <taxon>Pseudomonadati</taxon>
        <taxon>Pseudomonadota</taxon>
        <taxon>Gammaproteobacteria</taxon>
        <taxon>Chromatiales</taxon>
        <taxon>Ectothiorhodospiraceae</taxon>
        <taxon>Ectothiorhodospira</taxon>
    </lineage>
</organism>
<dbReference type="Gene3D" id="3.40.190.290">
    <property type="match status" value="1"/>
</dbReference>
<evidence type="ECO:0000313" key="6">
    <source>
        <dbReference type="EMBL" id="SEP86608.1"/>
    </source>
</evidence>
<keyword evidence="7" id="KW-1185">Reference proteome</keyword>
<evidence type="ECO:0000256" key="4">
    <source>
        <dbReference type="ARBA" id="ARBA00023163"/>
    </source>
</evidence>
<dbReference type="PANTHER" id="PTHR30419">
    <property type="entry name" value="HTH-TYPE TRANSCRIPTIONAL REGULATOR YBHD"/>
    <property type="match status" value="1"/>
</dbReference>
<dbReference type="AlphaFoldDB" id="A0A1H9BEB5"/>
<dbReference type="Gene3D" id="1.10.10.10">
    <property type="entry name" value="Winged helix-like DNA-binding domain superfamily/Winged helix DNA-binding domain"/>
    <property type="match status" value="1"/>
</dbReference>
<dbReference type="Proteomes" id="UP000199496">
    <property type="component" value="Unassembled WGS sequence"/>
</dbReference>
<dbReference type="Pfam" id="PF03466">
    <property type="entry name" value="LysR_substrate"/>
    <property type="match status" value="1"/>
</dbReference>
<evidence type="ECO:0000313" key="7">
    <source>
        <dbReference type="Proteomes" id="UP000199496"/>
    </source>
</evidence>
<dbReference type="GO" id="GO:0005829">
    <property type="term" value="C:cytosol"/>
    <property type="evidence" value="ECO:0007669"/>
    <property type="project" value="TreeGrafter"/>
</dbReference>
<dbReference type="CDD" id="cd05466">
    <property type="entry name" value="PBP2_LTTR_substrate"/>
    <property type="match status" value="1"/>
</dbReference>
<sequence length="321" mass="35652">MGAVQHHLYYKQNRLKQLRAFCRAARLGSISTAAESLCLSQPAVSLQIQALEREFETVLFERRGPQIRLTPEGETLYKLADPLVEGIDRLKETFAASFGRLESGELNVAAGESTILYVLPEPLRQFAEVYPHIRIKLHNVTGRDGLAMLHRDEVDFAVGSMLEVPEGITYQPIVTYHPKLITPKDHPLTTLGKAVELEDISPYGLILPPRHLSTWRIVDLVFRQHNVGYHVSLEAGGWEVIKKYVALGLGISIVTDVCLTGREALAAIPLDRFFPARSYGVVQRIGRHLSPQAKRFITMMEAAHAGPKMGSSSPSGRGEEV</sequence>
<dbReference type="PROSITE" id="PS50931">
    <property type="entry name" value="HTH_LYSR"/>
    <property type="match status" value="1"/>
</dbReference>
<dbReference type="InterPro" id="IPR036388">
    <property type="entry name" value="WH-like_DNA-bd_sf"/>
</dbReference>
<comment type="similarity">
    <text evidence="1">Belongs to the LysR transcriptional regulatory family.</text>
</comment>
<keyword evidence="4" id="KW-0804">Transcription</keyword>
<evidence type="ECO:0000256" key="2">
    <source>
        <dbReference type="ARBA" id="ARBA00023015"/>
    </source>
</evidence>
<dbReference type="InterPro" id="IPR005119">
    <property type="entry name" value="LysR_subst-bd"/>
</dbReference>
<protein>
    <submittedName>
        <fullName evidence="6">DNA-binding transcriptional regulator, LysR family</fullName>
    </submittedName>
</protein>
<proteinExistence type="inferred from homology"/>
<dbReference type="RefSeq" id="WP_090205102.1">
    <property type="nucleotide sequence ID" value="NZ_FOFO01000008.1"/>
</dbReference>
<dbReference type="GO" id="GO:0003677">
    <property type="term" value="F:DNA binding"/>
    <property type="evidence" value="ECO:0007669"/>
    <property type="project" value="UniProtKB-KW"/>
</dbReference>
<feature type="domain" description="HTH lysR-type" evidence="5">
    <location>
        <begin position="13"/>
        <end position="70"/>
    </location>
</feature>
<keyword evidence="3 6" id="KW-0238">DNA-binding</keyword>
<evidence type="ECO:0000259" key="5">
    <source>
        <dbReference type="PROSITE" id="PS50931"/>
    </source>
</evidence>
<evidence type="ECO:0000256" key="3">
    <source>
        <dbReference type="ARBA" id="ARBA00023125"/>
    </source>
</evidence>
<reference evidence="6 7" key="1">
    <citation type="submission" date="2016-10" db="EMBL/GenBank/DDBJ databases">
        <authorList>
            <person name="de Groot N.N."/>
        </authorList>
    </citation>
    <scope>NUCLEOTIDE SEQUENCE [LARGE SCALE GENOMIC DNA]</scope>
    <source>
        <strain evidence="6 7">B7-7</strain>
    </source>
</reference>
<keyword evidence="2" id="KW-0805">Transcription regulation</keyword>
<dbReference type="InterPro" id="IPR036390">
    <property type="entry name" value="WH_DNA-bd_sf"/>
</dbReference>
<dbReference type="PANTHER" id="PTHR30419:SF8">
    <property type="entry name" value="NITROGEN ASSIMILATION TRANSCRIPTIONAL ACTIVATOR-RELATED"/>
    <property type="match status" value="1"/>
</dbReference>
<dbReference type="Pfam" id="PF00126">
    <property type="entry name" value="HTH_1"/>
    <property type="match status" value="1"/>
</dbReference>
<dbReference type="GO" id="GO:0003700">
    <property type="term" value="F:DNA-binding transcription factor activity"/>
    <property type="evidence" value="ECO:0007669"/>
    <property type="project" value="InterPro"/>
</dbReference>
<accession>A0A1H9BEB5</accession>
<gene>
    <name evidence="6" type="ORF">SAMN05421693_10880</name>
</gene>
<dbReference type="SUPFAM" id="SSF53850">
    <property type="entry name" value="Periplasmic binding protein-like II"/>
    <property type="match status" value="1"/>
</dbReference>